<protein>
    <submittedName>
        <fullName evidence="1">Uncharacterized protein</fullName>
    </submittedName>
</protein>
<dbReference type="AlphaFoldDB" id="A0A251PNG2"/>
<evidence type="ECO:0000313" key="2">
    <source>
        <dbReference type="Proteomes" id="UP000006882"/>
    </source>
</evidence>
<accession>A0A251PNG2</accession>
<dbReference type="Gramene" id="ONI13121">
    <property type="protein sequence ID" value="ONI13121"/>
    <property type="gene ID" value="PRUPE_4G204000"/>
</dbReference>
<gene>
    <name evidence="1" type="ORF">PRUPE_4G204000</name>
</gene>
<name>A0A251PNG2_PRUPE</name>
<organism evidence="1 2">
    <name type="scientific">Prunus persica</name>
    <name type="common">Peach</name>
    <name type="synonym">Amygdalus persica</name>
    <dbReference type="NCBI Taxonomy" id="3760"/>
    <lineage>
        <taxon>Eukaryota</taxon>
        <taxon>Viridiplantae</taxon>
        <taxon>Streptophyta</taxon>
        <taxon>Embryophyta</taxon>
        <taxon>Tracheophyta</taxon>
        <taxon>Spermatophyta</taxon>
        <taxon>Magnoliopsida</taxon>
        <taxon>eudicotyledons</taxon>
        <taxon>Gunneridae</taxon>
        <taxon>Pentapetalae</taxon>
        <taxon>rosids</taxon>
        <taxon>fabids</taxon>
        <taxon>Rosales</taxon>
        <taxon>Rosaceae</taxon>
        <taxon>Amygdaloideae</taxon>
        <taxon>Amygdaleae</taxon>
        <taxon>Prunus</taxon>
    </lineage>
</organism>
<keyword evidence="2" id="KW-1185">Reference proteome</keyword>
<sequence>MKSGSNQVSQGFDKLLIGRDSLNPCFECYFSGLQSNICKSSSTCEIVNIRGLVAIDSSPEQKARCNY</sequence>
<dbReference type="Proteomes" id="UP000006882">
    <property type="component" value="Chromosome G4"/>
</dbReference>
<dbReference type="EMBL" id="CM007654">
    <property type="protein sequence ID" value="ONI13121.1"/>
    <property type="molecule type" value="Genomic_DNA"/>
</dbReference>
<reference evidence="1 2" key="1">
    <citation type="journal article" date="2013" name="Nat. Genet.">
        <title>The high-quality draft genome of peach (Prunus persica) identifies unique patterns of genetic diversity, domestication and genome evolution.</title>
        <authorList>
            <consortium name="International Peach Genome Initiative"/>
            <person name="Verde I."/>
            <person name="Abbott A.G."/>
            <person name="Scalabrin S."/>
            <person name="Jung S."/>
            <person name="Shu S."/>
            <person name="Marroni F."/>
            <person name="Zhebentyayeva T."/>
            <person name="Dettori M.T."/>
            <person name="Grimwood J."/>
            <person name="Cattonaro F."/>
            <person name="Zuccolo A."/>
            <person name="Rossini L."/>
            <person name="Jenkins J."/>
            <person name="Vendramin E."/>
            <person name="Meisel L.A."/>
            <person name="Decroocq V."/>
            <person name="Sosinski B."/>
            <person name="Prochnik S."/>
            <person name="Mitros T."/>
            <person name="Policriti A."/>
            <person name="Cipriani G."/>
            <person name="Dondini L."/>
            <person name="Ficklin S."/>
            <person name="Goodstein D.M."/>
            <person name="Xuan P."/>
            <person name="Del Fabbro C."/>
            <person name="Aramini V."/>
            <person name="Copetti D."/>
            <person name="Gonzalez S."/>
            <person name="Horner D.S."/>
            <person name="Falchi R."/>
            <person name="Lucas S."/>
            <person name="Mica E."/>
            <person name="Maldonado J."/>
            <person name="Lazzari B."/>
            <person name="Bielenberg D."/>
            <person name="Pirona R."/>
            <person name="Miculan M."/>
            <person name="Barakat A."/>
            <person name="Testolin R."/>
            <person name="Stella A."/>
            <person name="Tartarini S."/>
            <person name="Tonutti P."/>
            <person name="Arus P."/>
            <person name="Orellana A."/>
            <person name="Wells C."/>
            <person name="Main D."/>
            <person name="Vizzotto G."/>
            <person name="Silva H."/>
            <person name="Salamini F."/>
            <person name="Schmutz J."/>
            <person name="Morgante M."/>
            <person name="Rokhsar D.S."/>
        </authorList>
    </citation>
    <scope>NUCLEOTIDE SEQUENCE [LARGE SCALE GENOMIC DNA]</scope>
    <source>
        <strain evidence="2">cv. Nemared</strain>
    </source>
</reference>
<evidence type="ECO:0000313" key="1">
    <source>
        <dbReference type="EMBL" id="ONI13121.1"/>
    </source>
</evidence>
<proteinExistence type="predicted"/>